<dbReference type="Pfam" id="PF00392">
    <property type="entry name" value="GntR"/>
    <property type="match status" value="1"/>
</dbReference>
<dbReference type="Gene3D" id="1.10.10.10">
    <property type="entry name" value="Winged helix-like DNA-binding domain superfamily/Winged helix DNA-binding domain"/>
    <property type="match status" value="1"/>
</dbReference>
<dbReference type="InterPro" id="IPR036388">
    <property type="entry name" value="WH-like_DNA-bd_sf"/>
</dbReference>
<organism evidence="5 6">
    <name type="scientific">Pseudonocardia endophytica</name>
    <dbReference type="NCBI Taxonomy" id="401976"/>
    <lineage>
        <taxon>Bacteria</taxon>
        <taxon>Bacillati</taxon>
        <taxon>Actinomycetota</taxon>
        <taxon>Actinomycetes</taxon>
        <taxon>Pseudonocardiales</taxon>
        <taxon>Pseudonocardiaceae</taxon>
        <taxon>Pseudonocardia</taxon>
    </lineage>
</organism>
<dbReference type="SUPFAM" id="SSF64288">
    <property type="entry name" value="Chorismate lyase-like"/>
    <property type="match status" value="1"/>
</dbReference>
<keyword evidence="3" id="KW-0804">Transcription</keyword>
<dbReference type="PANTHER" id="PTHR44846">
    <property type="entry name" value="MANNOSYL-D-GLYCERATE TRANSPORT/METABOLISM SYSTEM REPRESSOR MNGR-RELATED"/>
    <property type="match status" value="1"/>
</dbReference>
<dbReference type="PANTHER" id="PTHR44846:SF1">
    <property type="entry name" value="MANNOSYL-D-GLYCERATE TRANSPORT_METABOLISM SYSTEM REPRESSOR MNGR-RELATED"/>
    <property type="match status" value="1"/>
</dbReference>
<comment type="caution">
    <text evidence="5">The sequence shown here is derived from an EMBL/GenBank/DDBJ whole genome shotgun (WGS) entry which is preliminary data.</text>
</comment>
<evidence type="ECO:0000256" key="3">
    <source>
        <dbReference type="ARBA" id="ARBA00023163"/>
    </source>
</evidence>
<dbReference type="InterPro" id="IPR000524">
    <property type="entry name" value="Tscrpt_reg_HTH_GntR"/>
</dbReference>
<evidence type="ECO:0000256" key="1">
    <source>
        <dbReference type="ARBA" id="ARBA00023015"/>
    </source>
</evidence>
<proteinExistence type="predicted"/>
<dbReference type="SMART" id="SM00866">
    <property type="entry name" value="UTRA"/>
    <property type="match status" value="1"/>
</dbReference>
<dbReference type="Gene3D" id="3.40.1410.10">
    <property type="entry name" value="Chorismate lyase-like"/>
    <property type="match status" value="1"/>
</dbReference>
<dbReference type="RefSeq" id="WP_132420926.1">
    <property type="nucleotide sequence ID" value="NZ_SMFZ01000001.1"/>
</dbReference>
<feature type="domain" description="HTH gntR-type" evidence="4">
    <location>
        <begin position="8"/>
        <end position="76"/>
    </location>
</feature>
<evidence type="ECO:0000259" key="4">
    <source>
        <dbReference type="PROSITE" id="PS50949"/>
    </source>
</evidence>
<dbReference type="Pfam" id="PF07702">
    <property type="entry name" value="UTRA"/>
    <property type="match status" value="1"/>
</dbReference>
<evidence type="ECO:0000313" key="5">
    <source>
        <dbReference type="EMBL" id="TCK24486.1"/>
    </source>
</evidence>
<dbReference type="AlphaFoldDB" id="A0A4V6NDH7"/>
<keyword evidence="6" id="KW-1185">Reference proteome</keyword>
<reference evidence="5 6" key="1">
    <citation type="submission" date="2019-03" db="EMBL/GenBank/DDBJ databases">
        <title>Sequencing the genomes of 1000 actinobacteria strains.</title>
        <authorList>
            <person name="Klenk H.-P."/>
        </authorList>
    </citation>
    <scope>NUCLEOTIDE SEQUENCE [LARGE SCALE GENOMIC DNA]</scope>
    <source>
        <strain evidence="5 6">DSM 44969</strain>
    </source>
</reference>
<evidence type="ECO:0000256" key="2">
    <source>
        <dbReference type="ARBA" id="ARBA00023125"/>
    </source>
</evidence>
<dbReference type="Proteomes" id="UP000295560">
    <property type="component" value="Unassembled WGS sequence"/>
</dbReference>
<dbReference type="GO" id="GO:0003700">
    <property type="term" value="F:DNA-binding transcription factor activity"/>
    <property type="evidence" value="ECO:0007669"/>
    <property type="project" value="InterPro"/>
</dbReference>
<dbReference type="InterPro" id="IPR011663">
    <property type="entry name" value="UTRA"/>
</dbReference>
<dbReference type="PROSITE" id="PS50949">
    <property type="entry name" value="HTH_GNTR"/>
    <property type="match status" value="1"/>
</dbReference>
<name>A0A4V6NDH7_PSEEN</name>
<dbReference type="CDD" id="cd07377">
    <property type="entry name" value="WHTH_GntR"/>
    <property type="match status" value="1"/>
</dbReference>
<keyword evidence="2 5" id="KW-0238">DNA-binding</keyword>
<gene>
    <name evidence="5" type="ORF">EV378_0258</name>
</gene>
<evidence type="ECO:0000313" key="6">
    <source>
        <dbReference type="Proteomes" id="UP000295560"/>
    </source>
</evidence>
<dbReference type="InterPro" id="IPR028978">
    <property type="entry name" value="Chorismate_lyase_/UTRA_dom_sf"/>
</dbReference>
<dbReference type="PRINTS" id="PR00035">
    <property type="entry name" value="HTHGNTR"/>
</dbReference>
<dbReference type="InterPro" id="IPR050679">
    <property type="entry name" value="Bact_HTH_transcr_reg"/>
</dbReference>
<protein>
    <submittedName>
        <fullName evidence="5">DNA-binding GntR family transcriptional regulator</fullName>
    </submittedName>
</protein>
<dbReference type="GO" id="GO:0003677">
    <property type="term" value="F:DNA binding"/>
    <property type="evidence" value="ECO:0007669"/>
    <property type="project" value="UniProtKB-KW"/>
</dbReference>
<dbReference type="SUPFAM" id="SSF46785">
    <property type="entry name" value="Winged helix' DNA-binding domain"/>
    <property type="match status" value="1"/>
</dbReference>
<dbReference type="OrthoDB" id="3615556at2"/>
<dbReference type="EMBL" id="SMFZ01000001">
    <property type="protein sequence ID" value="TCK24486.1"/>
    <property type="molecule type" value="Genomic_DNA"/>
</dbReference>
<dbReference type="SMART" id="SM00345">
    <property type="entry name" value="HTH_GNTR"/>
    <property type="match status" value="1"/>
</dbReference>
<accession>A0A4V6NDH7</accession>
<dbReference type="InterPro" id="IPR036390">
    <property type="entry name" value="WH_DNA-bd_sf"/>
</dbReference>
<keyword evidence="1" id="KW-0805">Transcription regulation</keyword>
<dbReference type="GO" id="GO:0045892">
    <property type="term" value="P:negative regulation of DNA-templated transcription"/>
    <property type="evidence" value="ECO:0007669"/>
    <property type="project" value="TreeGrafter"/>
</dbReference>
<sequence>MDRVAVSLPAYRRLTEQLRGELADGVYDDGTRLPTEAELARDHAVSRQTVRRAMQDLVADGAVYRVPGRGTFATTDGGDRYLRRLGSVDDLLGLAIDTELEILTPLERAVDVDVASRLRRDDDAVYRLTFRRLHRGDPISHTAMFLIPEIGEELTDVPELTTRGATSDTTVIGLIERRHPGIIGSADQSITVGTPPPAAAAAIGTRPDEPVLRIDRIYHDTRDVPVELAVNWYHPSRYTYRVKLRRS</sequence>